<name>A0A0S4IKV5_BODSA</name>
<gene>
    <name evidence="5" type="ORF">BSAL_59620</name>
</gene>
<dbReference type="EMBL" id="CYKH01000248">
    <property type="protein sequence ID" value="CUF14763.1"/>
    <property type="molecule type" value="Genomic_DNA"/>
</dbReference>
<protein>
    <submittedName>
        <fullName evidence="5">Dual specificity protein phosphatase, putative</fullName>
    </submittedName>
</protein>
<dbReference type="PANTHER" id="PTHR45961:SF6">
    <property type="entry name" value="IP21249P"/>
    <property type="match status" value="1"/>
</dbReference>
<dbReference type="InterPro" id="IPR000387">
    <property type="entry name" value="Tyr_Pase_dom"/>
</dbReference>
<dbReference type="PROSITE" id="PS00383">
    <property type="entry name" value="TYR_PHOSPHATASE_1"/>
    <property type="match status" value="1"/>
</dbReference>
<proteinExistence type="inferred from homology"/>
<dbReference type="Proteomes" id="UP000051952">
    <property type="component" value="Unassembled WGS sequence"/>
</dbReference>
<sequence length="120" mass="13492">MLFVSSDAGTEHYAALRECSIHCSGFYCSDAREYPMLSHYEEVRNTVIDVKAQKGVCMIHCQAGVNRSGFLAIALLCGLEHQPLLQAAQWARQQRGRVCTNVGFQNQLFLLAKEQGWELK</sequence>
<evidence type="ECO:0000256" key="2">
    <source>
        <dbReference type="ARBA" id="ARBA00022801"/>
    </source>
</evidence>
<dbReference type="Pfam" id="PF00782">
    <property type="entry name" value="DSPc"/>
    <property type="match status" value="1"/>
</dbReference>
<dbReference type="CDD" id="cd14498">
    <property type="entry name" value="DSP"/>
    <property type="match status" value="1"/>
</dbReference>
<evidence type="ECO:0000256" key="1">
    <source>
        <dbReference type="ARBA" id="ARBA00008601"/>
    </source>
</evidence>
<dbReference type="PROSITE" id="PS50056">
    <property type="entry name" value="TYR_PHOSPHATASE_2"/>
    <property type="match status" value="1"/>
</dbReference>
<evidence type="ECO:0000259" key="4">
    <source>
        <dbReference type="PROSITE" id="PS50056"/>
    </source>
</evidence>
<evidence type="ECO:0000313" key="6">
    <source>
        <dbReference type="Proteomes" id="UP000051952"/>
    </source>
</evidence>
<keyword evidence="2" id="KW-0378">Hydrolase</keyword>
<dbReference type="Gene3D" id="3.90.190.10">
    <property type="entry name" value="Protein tyrosine phosphatase superfamily"/>
    <property type="match status" value="1"/>
</dbReference>
<dbReference type="GO" id="GO:0004721">
    <property type="term" value="F:phosphoprotein phosphatase activity"/>
    <property type="evidence" value="ECO:0007669"/>
    <property type="project" value="UniProtKB-KW"/>
</dbReference>
<dbReference type="InterPro" id="IPR029021">
    <property type="entry name" value="Prot-tyrosine_phosphatase-like"/>
</dbReference>
<reference evidence="6" key="1">
    <citation type="submission" date="2015-09" db="EMBL/GenBank/DDBJ databases">
        <authorList>
            <consortium name="Pathogen Informatics"/>
        </authorList>
    </citation>
    <scope>NUCLEOTIDE SEQUENCE [LARGE SCALE GENOMIC DNA]</scope>
    <source>
        <strain evidence="6">Lake Konstanz</strain>
    </source>
</reference>
<organism evidence="5 6">
    <name type="scientific">Bodo saltans</name>
    <name type="common">Flagellated protozoan</name>
    <dbReference type="NCBI Taxonomy" id="75058"/>
    <lineage>
        <taxon>Eukaryota</taxon>
        <taxon>Discoba</taxon>
        <taxon>Euglenozoa</taxon>
        <taxon>Kinetoplastea</taxon>
        <taxon>Metakinetoplastina</taxon>
        <taxon>Eubodonida</taxon>
        <taxon>Bodonidae</taxon>
        <taxon>Bodo</taxon>
    </lineage>
</organism>
<dbReference type="GO" id="GO:0005737">
    <property type="term" value="C:cytoplasm"/>
    <property type="evidence" value="ECO:0007669"/>
    <property type="project" value="TreeGrafter"/>
</dbReference>
<dbReference type="PANTHER" id="PTHR45961">
    <property type="entry name" value="IP21249P"/>
    <property type="match status" value="1"/>
</dbReference>
<keyword evidence="3" id="KW-0904">Protein phosphatase</keyword>
<feature type="domain" description="Tyrosine specific protein phosphatases" evidence="4">
    <location>
        <begin position="38"/>
        <end position="95"/>
    </location>
</feature>
<evidence type="ECO:0000313" key="5">
    <source>
        <dbReference type="EMBL" id="CUF14763.1"/>
    </source>
</evidence>
<dbReference type="InterPro" id="IPR016130">
    <property type="entry name" value="Tyr_Pase_AS"/>
</dbReference>
<dbReference type="OrthoDB" id="204730at2759"/>
<dbReference type="InterPro" id="IPR052103">
    <property type="entry name" value="Dual_spec_Phospatases"/>
</dbReference>
<comment type="similarity">
    <text evidence="1">Belongs to the protein-tyrosine phosphatase family. Non-receptor class dual specificity subfamily.</text>
</comment>
<accession>A0A0S4IKV5</accession>
<dbReference type="AlphaFoldDB" id="A0A0S4IKV5"/>
<keyword evidence="6" id="KW-1185">Reference proteome</keyword>
<dbReference type="VEuPathDB" id="TriTrypDB:BSAL_59620"/>
<dbReference type="SUPFAM" id="SSF52799">
    <property type="entry name" value="(Phosphotyrosine protein) phosphatases II"/>
    <property type="match status" value="1"/>
</dbReference>
<evidence type="ECO:0000256" key="3">
    <source>
        <dbReference type="ARBA" id="ARBA00022912"/>
    </source>
</evidence>
<dbReference type="InterPro" id="IPR000340">
    <property type="entry name" value="Dual-sp_phosphatase_cat-dom"/>
</dbReference>